<accession>A0A5P9P7A4</accession>
<dbReference type="Proteomes" id="UP000326170">
    <property type="component" value="Chromosome"/>
</dbReference>
<sequence>MADLGAMVGDSRVTVEDFRIERGKVEEFARAITDPNPVFRDAAVALELGYDRIPVPLTYARVSTFPRYRADGVDGHGFDLGFEPEYVLHGEQAYEYERPLQVGDVLTGTTTLSDVYQRDGGRAGTMTFAVYETAYRDDADDLVLTERATVIETEGAIQDDAEGDRSDDSSDPDFEPEPKPQTATAESGPGAESGSTVTSIDNIAVGDTGPTVVVDDLSRRQFVEYAGASGDFNPIHYDESYARAAGNDRVFGQGMFTAGVTSRVVTDWVGLESVSSFRVRFQSRVFPGDTIVATGEVVDSQPGDGIVELALETTNQHGEPLLNGTATATFSTDG</sequence>
<proteinExistence type="predicted"/>
<gene>
    <name evidence="4" type="ORF">GCU68_16465</name>
</gene>
<dbReference type="KEGG" id="nas:GCU68_16465"/>
<keyword evidence="5" id="KW-1185">Reference proteome</keyword>
<dbReference type="AlphaFoldDB" id="A0A5P9P7A4"/>
<dbReference type="PANTHER" id="PTHR43437:SF3">
    <property type="entry name" value="HYDROXYACYL-THIOESTER DEHYDRATASE TYPE 2, MITOCHONDRIAL"/>
    <property type="match status" value="1"/>
</dbReference>
<evidence type="ECO:0000259" key="3">
    <source>
        <dbReference type="Pfam" id="PF13452"/>
    </source>
</evidence>
<dbReference type="InterPro" id="IPR002539">
    <property type="entry name" value="MaoC-like_dom"/>
</dbReference>
<dbReference type="Pfam" id="PF01575">
    <property type="entry name" value="MaoC_dehydratas"/>
    <property type="match status" value="1"/>
</dbReference>
<dbReference type="PANTHER" id="PTHR43437">
    <property type="entry name" value="HYDROXYACYL-THIOESTER DEHYDRATASE TYPE 2, MITOCHONDRIAL-RELATED"/>
    <property type="match status" value="1"/>
</dbReference>
<feature type="domain" description="MaoC-like" evidence="2">
    <location>
        <begin position="216"/>
        <end position="309"/>
    </location>
</feature>
<dbReference type="InterPro" id="IPR039569">
    <property type="entry name" value="FAS1-like_DH_region"/>
</dbReference>
<name>A0A5P9P7A4_9EURY</name>
<dbReference type="InterPro" id="IPR050965">
    <property type="entry name" value="UPF0336/Enoyl-CoA_hydratase"/>
</dbReference>
<evidence type="ECO:0000313" key="5">
    <source>
        <dbReference type="Proteomes" id="UP000326170"/>
    </source>
</evidence>
<feature type="region of interest" description="Disordered" evidence="1">
    <location>
        <begin position="151"/>
        <end position="203"/>
    </location>
</feature>
<dbReference type="GeneID" id="42302671"/>
<dbReference type="GO" id="GO:0019171">
    <property type="term" value="F:(3R)-hydroxyacyl-[acyl-carrier-protein] dehydratase activity"/>
    <property type="evidence" value="ECO:0007669"/>
    <property type="project" value="TreeGrafter"/>
</dbReference>
<dbReference type="Pfam" id="PF13452">
    <property type="entry name" value="FAS1_DH_region"/>
    <property type="match status" value="1"/>
</dbReference>
<dbReference type="CDD" id="cd03441">
    <property type="entry name" value="R_hydratase_like"/>
    <property type="match status" value="1"/>
</dbReference>
<dbReference type="Gene3D" id="3.10.129.10">
    <property type="entry name" value="Hotdog Thioesterase"/>
    <property type="match status" value="2"/>
</dbReference>
<reference evidence="4 5" key="1">
    <citation type="journal article" date="2007" name="Int. J. Syst. Evol. Microbiol.">
        <title>Natronorubrum sulfidifaciens sp. nov., an extremely haloalkaliphilic archaeon isolated from Aiding salt lake in Xin-Jiang, China.</title>
        <authorList>
            <person name="Cui H.L."/>
            <person name="Tohty D."/>
            <person name="Liu H.C."/>
            <person name="Liu S.J."/>
            <person name="Oren A."/>
            <person name="Zhou P.J."/>
        </authorList>
    </citation>
    <scope>NUCLEOTIDE SEQUENCE [LARGE SCALE GENOMIC DNA]</scope>
    <source>
        <strain evidence="4 5">7-3</strain>
    </source>
</reference>
<feature type="domain" description="FAS1-like dehydratase" evidence="3">
    <location>
        <begin position="8"/>
        <end position="145"/>
    </location>
</feature>
<evidence type="ECO:0000313" key="4">
    <source>
        <dbReference type="EMBL" id="QFU84014.1"/>
    </source>
</evidence>
<dbReference type="GO" id="GO:0006633">
    <property type="term" value="P:fatty acid biosynthetic process"/>
    <property type="evidence" value="ECO:0007669"/>
    <property type="project" value="TreeGrafter"/>
</dbReference>
<evidence type="ECO:0000256" key="1">
    <source>
        <dbReference type="SAM" id="MobiDB-lite"/>
    </source>
</evidence>
<dbReference type="InterPro" id="IPR029069">
    <property type="entry name" value="HotDog_dom_sf"/>
</dbReference>
<dbReference type="OrthoDB" id="51509at2157"/>
<dbReference type="RefSeq" id="WP_152943430.1">
    <property type="nucleotide sequence ID" value="NZ_CP045488.1"/>
</dbReference>
<evidence type="ECO:0000259" key="2">
    <source>
        <dbReference type="Pfam" id="PF01575"/>
    </source>
</evidence>
<dbReference type="EMBL" id="CP045488">
    <property type="protein sequence ID" value="QFU84014.1"/>
    <property type="molecule type" value="Genomic_DNA"/>
</dbReference>
<protein>
    <submittedName>
        <fullName evidence="4">Dehydratase</fullName>
    </submittedName>
</protein>
<organism evidence="4 5">
    <name type="scientific">Natronorubrum aibiense</name>
    <dbReference type="NCBI Taxonomy" id="348826"/>
    <lineage>
        <taxon>Archaea</taxon>
        <taxon>Methanobacteriati</taxon>
        <taxon>Methanobacteriota</taxon>
        <taxon>Stenosarchaea group</taxon>
        <taxon>Halobacteria</taxon>
        <taxon>Halobacteriales</taxon>
        <taxon>Natrialbaceae</taxon>
        <taxon>Natronorubrum</taxon>
    </lineage>
</organism>
<dbReference type="SUPFAM" id="SSF54637">
    <property type="entry name" value="Thioesterase/thiol ester dehydrase-isomerase"/>
    <property type="match status" value="2"/>
</dbReference>